<sequence length="226" mass="25488">MVLREERQREISSNFSSSLQNAALQVRGFQTGKENGVRTEWKKRTMQEKRGQICAHCGKSGHLKESCFEIVGYPDWYKAFADQKKRTGGGSIKILSAVDSHTPGSESVQSVMDEQTVAELIRGELKRFMRCRTRHIQQKRTDNFEDFSDGSKQHVDTVGNVQLSNTILLTSVLHDHRTSQTVGIGRLLGKLYILDESSFKTDTINDSLHTLQEQSLTVDTLDVNLA</sequence>
<reference evidence="3" key="2">
    <citation type="journal article" date="2024" name="Plant">
        <title>Genomic evolution and insights into agronomic trait innovations of Sesamum species.</title>
        <authorList>
            <person name="Miao H."/>
            <person name="Wang L."/>
            <person name="Qu L."/>
            <person name="Liu H."/>
            <person name="Sun Y."/>
            <person name="Le M."/>
            <person name="Wang Q."/>
            <person name="Wei S."/>
            <person name="Zheng Y."/>
            <person name="Lin W."/>
            <person name="Duan Y."/>
            <person name="Cao H."/>
            <person name="Xiong S."/>
            <person name="Wang X."/>
            <person name="Wei L."/>
            <person name="Li C."/>
            <person name="Ma Q."/>
            <person name="Ju M."/>
            <person name="Zhao R."/>
            <person name="Li G."/>
            <person name="Mu C."/>
            <person name="Tian Q."/>
            <person name="Mei H."/>
            <person name="Zhang T."/>
            <person name="Gao T."/>
            <person name="Zhang H."/>
        </authorList>
    </citation>
    <scope>NUCLEOTIDE SEQUENCE</scope>
    <source>
        <strain evidence="3">G02</strain>
    </source>
</reference>
<comment type="caution">
    <text evidence="3">The sequence shown here is derived from an EMBL/GenBank/DDBJ whole genome shotgun (WGS) entry which is preliminary data.</text>
</comment>
<dbReference type="PROSITE" id="PS50158">
    <property type="entry name" value="ZF_CCHC"/>
    <property type="match status" value="1"/>
</dbReference>
<keyword evidence="1" id="KW-0862">Zinc</keyword>
<evidence type="ECO:0000313" key="3">
    <source>
        <dbReference type="EMBL" id="KAL0413903.1"/>
    </source>
</evidence>
<feature type="domain" description="CCHC-type" evidence="2">
    <location>
        <begin position="54"/>
        <end position="67"/>
    </location>
</feature>
<organism evidence="3">
    <name type="scientific">Sesamum radiatum</name>
    <name type="common">Black benniseed</name>
    <dbReference type="NCBI Taxonomy" id="300843"/>
    <lineage>
        <taxon>Eukaryota</taxon>
        <taxon>Viridiplantae</taxon>
        <taxon>Streptophyta</taxon>
        <taxon>Embryophyta</taxon>
        <taxon>Tracheophyta</taxon>
        <taxon>Spermatophyta</taxon>
        <taxon>Magnoliopsida</taxon>
        <taxon>eudicotyledons</taxon>
        <taxon>Gunneridae</taxon>
        <taxon>Pentapetalae</taxon>
        <taxon>asterids</taxon>
        <taxon>lamiids</taxon>
        <taxon>Lamiales</taxon>
        <taxon>Pedaliaceae</taxon>
        <taxon>Sesamum</taxon>
    </lineage>
</organism>
<gene>
    <name evidence="3" type="ORF">Sradi_1592000</name>
</gene>
<dbReference type="GO" id="GO:0008270">
    <property type="term" value="F:zinc ion binding"/>
    <property type="evidence" value="ECO:0007669"/>
    <property type="project" value="UniProtKB-KW"/>
</dbReference>
<accession>A0AAW2UAR7</accession>
<dbReference type="AlphaFoldDB" id="A0AAW2UAR7"/>
<protein>
    <recommendedName>
        <fullName evidence="2">CCHC-type domain-containing protein</fullName>
    </recommendedName>
</protein>
<dbReference type="GO" id="GO:0003676">
    <property type="term" value="F:nucleic acid binding"/>
    <property type="evidence" value="ECO:0007669"/>
    <property type="project" value="InterPro"/>
</dbReference>
<proteinExistence type="predicted"/>
<keyword evidence="1" id="KW-0479">Metal-binding</keyword>
<name>A0AAW2UAR7_SESRA</name>
<reference evidence="3" key="1">
    <citation type="submission" date="2020-06" db="EMBL/GenBank/DDBJ databases">
        <authorList>
            <person name="Li T."/>
            <person name="Hu X."/>
            <person name="Zhang T."/>
            <person name="Song X."/>
            <person name="Zhang H."/>
            <person name="Dai N."/>
            <person name="Sheng W."/>
            <person name="Hou X."/>
            <person name="Wei L."/>
        </authorList>
    </citation>
    <scope>NUCLEOTIDE SEQUENCE</scope>
    <source>
        <strain evidence="3">G02</strain>
        <tissue evidence="3">Leaf</tissue>
    </source>
</reference>
<dbReference type="PANTHER" id="PTHR34222:SF99">
    <property type="entry name" value="PROTEIN, PUTATIVE-RELATED"/>
    <property type="match status" value="1"/>
</dbReference>
<evidence type="ECO:0000259" key="2">
    <source>
        <dbReference type="PROSITE" id="PS50158"/>
    </source>
</evidence>
<dbReference type="EMBL" id="JACGWJ010000006">
    <property type="protein sequence ID" value="KAL0413903.1"/>
    <property type="molecule type" value="Genomic_DNA"/>
</dbReference>
<evidence type="ECO:0000256" key="1">
    <source>
        <dbReference type="PROSITE-ProRule" id="PRU00047"/>
    </source>
</evidence>
<dbReference type="InterPro" id="IPR001878">
    <property type="entry name" value="Znf_CCHC"/>
</dbReference>
<keyword evidence="1" id="KW-0863">Zinc-finger</keyword>
<dbReference type="PANTHER" id="PTHR34222">
    <property type="entry name" value="GAG_PRE-INTEGRS DOMAIN-CONTAINING PROTEIN"/>
    <property type="match status" value="1"/>
</dbReference>